<feature type="transmembrane region" description="Helical" evidence="6">
    <location>
        <begin position="150"/>
        <end position="175"/>
    </location>
</feature>
<dbReference type="PANTHER" id="PTHR30250">
    <property type="entry name" value="PST FAMILY PREDICTED COLANIC ACID TRANSPORTER"/>
    <property type="match status" value="1"/>
</dbReference>
<dbReference type="AlphaFoldDB" id="A0A7V5NXD5"/>
<keyword evidence="4 6" id="KW-1133">Transmembrane helix</keyword>
<comment type="subcellular location">
    <subcellularLocation>
        <location evidence="1">Cell membrane</location>
        <topology evidence="1">Multi-pass membrane protein</topology>
    </subcellularLocation>
</comment>
<sequence length="181" mass="19885">MLKQILGYLPVNLANIVISFGTVIILTRLFSGAEFGRYALAIAAMHFVHMVLFTWIEAAMYRYYARAKKRGELASHIKTCYVAGAITGLVGLPLLMGFVWILPLDNLMKTLLAFGLATTCLTLIYNIGIEAHKAAHRIGRYSAIQSSQSLFGFSLGIFLILVTPLREIAPFYGILAGNLLA</sequence>
<dbReference type="InterPro" id="IPR050833">
    <property type="entry name" value="Poly_Biosynth_Transport"/>
</dbReference>
<evidence type="ECO:0008006" key="8">
    <source>
        <dbReference type="Google" id="ProtNLM"/>
    </source>
</evidence>
<feature type="transmembrane region" description="Helical" evidence="6">
    <location>
        <begin position="107"/>
        <end position="129"/>
    </location>
</feature>
<keyword evidence="2" id="KW-1003">Cell membrane</keyword>
<evidence type="ECO:0000256" key="4">
    <source>
        <dbReference type="ARBA" id="ARBA00022989"/>
    </source>
</evidence>
<comment type="caution">
    <text evidence="7">The sequence shown here is derived from an EMBL/GenBank/DDBJ whole genome shotgun (WGS) entry which is preliminary data.</text>
</comment>
<dbReference type="PANTHER" id="PTHR30250:SF11">
    <property type="entry name" value="O-ANTIGEN TRANSPORTER-RELATED"/>
    <property type="match status" value="1"/>
</dbReference>
<evidence type="ECO:0000313" key="7">
    <source>
        <dbReference type="EMBL" id="HHI89007.1"/>
    </source>
</evidence>
<evidence type="ECO:0000256" key="5">
    <source>
        <dbReference type="ARBA" id="ARBA00023136"/>
    </source>
</evidence>
<feature type="transmembrane region" description="Helical" evidence="6">
    <location>
        <begin position="80"/>
        <end position="101"/>
    </location>
</feature>
<accession>A0A7V5NXD5</accession>
<dbReference type="Proteomes" id="UP000885806">
    <property type="component" value="Unassembled WGS sequence"/>
</dbReference>
<keyword evidence="3 6" id="KW-0812">Transmembrane</keyword>
<name>A0A7V5NXD5_9PROT</name>
<organism evidence="7">
    <name type="scientific">Hellea balneolensis</name>
    <dbReference type="NCBI Taxonomy" id="287478"/>
    <lineage>
        <taxon>Bacteria</taxon>
        <taxon>Pseudomonadati</taxon>
        <taxon>Pseudomonadota</taxon>
        <taxon>Alphaproteobacteria</taxon>
        <taxon>Maricaulales</taxon>
        <taxon>Robiginitomaculaceae</taxon>
        <taxon>Hellea</taxon>
    </lineage>
</organism>
<evidence type="ECO:0000256" key="3">
    <source>
        <dbReference type="ARBA" id="ARBA00022692"/>
    </source>
</evidence>
<reference evidence="7" key="1">
    <citation type="journal article" date="2020" name="mSystems">
        <title>Genome- and Community-Level Interaction Insights into Carbon Utilization and Element Cycling Functions of Hydrothermarchaeota in Hydrothermal Sediment.</title>
        <authorList>
            <person name="Zhou Z."/>
            <person name="Liu Y."/>
            <person name="Xu W."/>
            <person name="Pan J."/>
            <person name="Luo Z.H."/>
            <person name="Li M."/>
        </authorList>
    </citation>
    <scope>NUCLEOTIDE SEQUENCE [LARGE SCALE GENOMIC DNA]</scope>
    <source>
        <strain evidence="7">HyVt-538</strain>
    </source>
</reference>
<keyword evidence="5 6" id="KW-0472">Membrane</keyword>
<evidence type="ECO:0000256" key="6">
    <source>
        <dbReference type="SAM" id="Phobius"/>
    </source>
</evidence>
<dbReference type="GO" id="GO:0005886">
    <property type="term" value="C:plasma membrane"/>
    <property type="evidence" value="ECO:0007669"/>
    <property type="project" value="UniProtKB-SubCell"/>
</dbReference>
<feature type="non-terminal residue" evidence="7">
    <location>
        <position position="181"/>
    </location>
</feature>
<gene>
    <name evidence="7" type="ORF">ENK01_03550</name>
</gene>
<dbReference type="EMBL" id="DROP01000239">
    <property type="protein sequence ID" value="HHI89007.1"/>
    <property type="molecule type" value="Genomic_DNA"/>
</dbReference>
<feature type="transmembrane region" description="Helical" evidence="6">
    <location>
        <begin position="7"/>
        <end position="26"/>
    </location>
</feature>
<protein>
    <recommendedName>
        <fullName evidence="8">Polysaccharide biosynthesis protein</fullName>
    </recommendedName>
</protein>
<evidence type="ECO:0000256" key="1">
    <source>
        <dbReference type="ARBA" id="ARBA00004651"/>
    </source>
</evidence>
<proteinExistence type="predicted"/>
<evidence type="ECO:0000256" key="2">
    <source>
        <dbReference type="ARBA" id="ARBA00022475"/>
    </source>
</evidence>
<feature type="transmembrane region" description="Helical" evidence="6">
    <location>
        <begin position="38"/>
        <end position="59"/>
    </location>
</feature>